<reference evidence="3" key="1">
    <citation type="submission" date="2019-08" db="EMBL/GenBank/DDBJ databases">
        <title>The improved chromosome-level genome for the pearl oyster Pinctada fucata martensii using PacBio sequencing and Hi-C.</title>
        <authorList>
            <person name="Zheng Z."/>
        </authorList>
    </citation>
    <scope>NUCLEOTIDE SEQUENCE</scope>
    <source>
        <strain evidence="3">ZZ-2019</strain>
        <tissue evidence="3">Adductor muscle</tissue>
    </source>
</reference>
<feature type="transmembrane region" description="Helical" evidence="2">
    <location>
        <begin position="104"/>
        <end position="121"/>
    </location>
</feature>
<dbReference type="InterPro" id="IPR011701">
    <property type="entry name" value="MFS"/>
</dbReference>
<dbReference type="Gene3D" id="1.20.1250.20">
    <property type="entry name" value="MFS general substrate transporter like domains"/>
    <property type="match status" value="2"/>
</dbReference>
<dbReference type="InterPro" id="IPR036259">
    <property type="entry name" value="MFS_trans_sf"/>
</dbReference>
<dbReference type="PANTHER" id="PTHR11360">
    <property type="entry name" value="MONOCARBOXYLATE TRANSPORTER"/>
    <property type="match status" value="1"/>
</dbReference>
<gene>
    <name evidence="3" type="ORF">FSP39_023223</name>
</gene>
<name>A0AA89C3T2_PINIB</name>
<protein>
    <recommendedName>
        <fullName evidence="5">Major facilitator superfamily (MFS) profile domain-containing protein</fullName>
    </recommendedName>
</protein>
<organism evidence="3 4">
    <name type="scientific">Pinctada imbricata</name>
    <name type="common">Atlantic pearl-oyster</name>
    <name type="synonym">Pinctada martensii</name>
    <dbReference type="NCBI Taxonomy" id="66713"/>
    <lineage>
        <taxon>Eukaryota</taxon>
        <taxon>Metazoa</taxon>
        <taxon>Spiralia</taxon>
        <taxon>Lophotrochozoa</taxon>
        <taxon>Mollusca</taxon>
        <taxon>Bivalvia</taxon>
        <taxon>Autobranchia</taxon>
        <taxon>Pteriomorphia</taxon>
        <taxon>Pterioida</taxon>
        <taxon>Pterioidea</taxon>
        <taxon>Pteriidae</taxon>
        <taxon>Pinctada</taxon>
    </lineage>
</organism>
<feature type="transmembrane region" description="Helical" evidence="2">
    <location>
        <begin position="572"/>
        <end position="594"/>
    </location>
</feature>
<dbReference type="InterPro" id="IPR050327">
    <property type="entry name" value="Proton-linked_MCT"/>
</dbReference>
<feature type="transmembrane region" description="Helical" evidence="2">
    <location>
        <begin position="636"/>
        <end position="655"/>
    </location>
</feature>
<feature type="transmembrane region" description="Helical" evidence="2">
    <location>
        <begin position="34"/>
        <end position="60"/>
    </location>
</feature>
<proteinExistence type="predicted"/>
<dbReference type="AlphaFoldDB" id="A0AA89C3T2"/>
<keyword evidence="2" id="KW-0472">Membrane</keyword>
<evidence type="ECO:0000313" key="4">
    <source>
        <dbReference type="Proteomes" id="UP001186944"/>
    </source>
</evidence>
<dbReference type="PANTHER" id="PTHR11360:SF286">
    <property type="entry name" value="GH22266P"/>
    <property type="match status" value="1"/>
</dbReference>
<feature type="region of interest" description="Disordered" evidence="1">
    <location>
        <begin position="322"/>
        <end position="371"/>
    </location>
</feature>
<feature type="transmembrane region" description="Helical" evidence="2">
    <location>
        <begin position="192"/>
        <end position="214"/>
    </location>
</feature>
<evidence type="ECO:0000256" key="2">
    <source>
        <dbReference type="SAM" id="Phobius"/>
    </source>
</evidence>
<dbReference type="GO" id="GO:0008028">
    <property type="term" value="F:monocarboxylic acid transmembrane transporter activity"/>
    <property type="evidence" value="ECO:0007669"/>
    <property type="project" value="TreeGrafter"/>
</dbReference>
<sequence>MAASKFFDNGSEKDIEIEPEKEARPKSKCPDGGWGWMIVVASFVCNMIVQGICLTGGVYVKEILTHYGADPERKTLILSLLLGFCLLAGPVVGALSNRFGFRRVTIIGSVMTSIALLIGTNSPSIEIVIVILGIAGGIGLGLIYLPSIVIIGYWFERKRGFATGIAMCGSGVGILTFAPLNKHLLNEYDWKQSLVIVAGIILHCAICGALYRPLEMASKNRMKRGVVMRGSIMKALIAEKVRQRTISNGSLDNCIITKDNRLIKIDKIDRGTMSSSVFNRLKEQLGFSSRSLNKSKNSLIITTPIVKNNNMILKVLDSATNNSRPVTPKVEKKEIEEAPPVNKKRRKRDYERRRDSGCGSLESSPKSASYEVLPQQDPLEALMKDCEVTNLAVVTEVKRTLKPLPLRRWRLQRLACFWTLQRLNLTVQVLPQALIVLPQTESLTFLMADFRQELWVMVACYPSSIAPVFIRSGLSQIPGFQAGVLTSPISFYLIYIFLPERLSIECSEHNRCADVTKVEAIFGLSIFVGSIVVGWIGDRPWSNTLTFSNVAMILAGITAFICPVLSEEFHYFMFAMGFGFFTASYLTLRSIILVDLINLERLTSSFGLLCMFQGFAVVAGPSLAELLISQAGSHDAVFYLAGGVLVLAGVMGLPLRCPSTSSRGR</sequence>
<keyword evidence="4" id="KW-1185">Reference proteome</keyword>
<feature type="transmembrane region" description="Helical" evidence="2">
    <location>
        <begin position="75"/>
        <end position="95"/>
    </location>
</feature>
<keyword evidence="2" id="KW-0812">Transmembrane</keyword>
<dbReference type="SUPFAM" id="SSF103473">
    <property type="entry name" value="MFS general substrate transporter"/>
    <property type="match status" value="1"/>
</dbReference>
<feature type="transmembrane region" description="Helical" evidence="2">
    <location>
        <begin position="161"/>
        <end position="180"/>
    </location>
</feature>
<evidence type="ECO:0000256" key="1">
    <source>
        <dbReference type="SAM" id="MobiDB-lite"/>
    </source>
</evidence>
<feature type="transmembrane region" description="Helical" evidence="2">
    <location>
        <begin position="518"/>
        <end position="537"/>
    </location>
</feature>
<accession>A0AA89C3T2</accession>
<feature type="transmembrane region" description="Helical" evidence="2">
    <location>
        <begin position="544"/>
        <end position="566"/>
    </location>
</feature>
<dbReference type="EMBL" id="VSWD01000002">
    <property type="protein sequence ID" value="KAK3107836.1"/>
    <property type="molecule type" value="Genomic_DNA"/>
</dbReference>
<dbReference type="Pfam" id="PF07690">
    <property type="entry name" value="MFS_1"/>
    <property type="match status" value="2"/>
</dbReference>
<dbReference type="Proteomes" id="UP001186944">
    <property type="component" value="Unassembled WGS sequence"/>
</dbReference>
<keyword evidence="2" id="KW-1133">Transmembrane helix</keyword>
<feature type="transmembrane region" description="Helical" evidence="2">
    <location>
        <begin position="606"/>
        <end position="624"/>
    </location>
</feature>
<feature type="transmembrane region" description="Helical" evidence="2">
    <location>
        <begin position="127"/>
        <end position="154"/>
    </location>
</feature>
<comment type="caution">
    <text evidence="3">The sequence shown here is derived from an EMBL/GenBank/DDBJ whole genome shotgun (WGS) entry which is preliminary data.</text>
</comment>
<evidence type="ECO:0000313" key="3">
    <source>
        <dbReference type="EMBL" id="KAK3107836.1"/>
    </source>
</evidence>
<feature type="transmembrane region" description="Helical" evidence="2">
    <location>
        <begin position="477"/>
        <end position="498"/>
    </location>
</feature>
<evidence type="ECO:0008006" key="5">
    <source>
        <dbReference type="Google" id="ProtNLM"/>
    </source>
</evidence>